<dbReference type="RefSeq" id="WP_380009600.1">
    <property type="nucleotide sequence ID" value="NZ_JBHLYR010000032.1"/>
</dbReference>
<sequence>MLSVNSQIVYDGAFYRVVGFPSGNIQLESVHGDVILLSLSHLLSSGNYRVLQSHDDPDDLTADGADQATDDVVDLSMNAAAQLRLEHIREAVTGFKSGNPALALQGEPQEIYDPACTQLTARMNAKANELGVGNRTLYQQRADYQRLGIRALMDGRKGRPTRAIGRADQRLIDAIDQVIKDQTNKTNVTHAKLRRDVKKVLAARYGDGDVHIPSIPTFDKLMNERAVGKELFNSAKTRRGAASRPVTAFSRIESQRPGQYVIYDVTDLDAFGMDPISLEWIPLKLALGVDHLTRSIVARRFVHRDKQVDAALLLYDTIRPKRFHPHMPEDSRWGNRYIGIPEHIVINLSETEMPDGAAAIPVLKPTNVIVDRGKIFMSMAFEDACHRLGINVLPARPRTGTDKSYQERLHGSIGSLFVQYLDGYKGPNVWSRGTQGEVEEKAFYFIDELEVHFDDWCASFWQNRPHEGLKLGITPKLQLSPNQLYEEGLARAGFLYVPRDPNLYYELLPSAWVTVKPAGVSFSNLLYDGPVLTPYRNRTSDYPGMYEGKWPVRYDPRDLSQLFFFDLEVKRWLPIVRVHSKQPNRPFNDVTLGFVKSQILVRGPDHLRVSKEEISARLDAVLDRMDAAILDTRNERRLAARRLEEARQAMRDRPSHASSMESLASAAQASPHLDGELETGSPKRRGQPQTPMQLYFEVLNTAQYEAGIPNIANWEDDDD</sequence>
<evidence type="ECO:0000256" key="1">
    <source>
        <dbReference type="SAM" id="MobiDB-lite"/>
    </source>
</evidence>
<evidence type="ECO:0000313" key="4">
    <source>
        <dbReference type="Proteomes" id="UP001589733"/>
    </source>
</evidence>
<feature type="compositionally biased region" description="Basic and acidic residues" evidence="1">
    <location>
        <begin position="646"/>
        <end position="655"/>
    </location>
</feature>
<evidence type="ECO:0000259" key="2">
    <source>
        <dbReference type="PROSITE" id="PS50994"/>
    </source>
</evidence>
<dbReference type="SUPFAM" id="SSF53098">
    <property type="entry name" value="Ribonuclease H-like"/>
    <property type="match status" value="1"/>
</dbReference>
<evidence type="ECO:0000313" key="3">
    <source>
        <dbReference type="EMBL" id="MFB9992525.1"/>
    </source>
</evidence>
<dbReference type="InterPro" id="IPR001584">
    <property type="entry name" value="Integrase_cat-core"/>
</dbReference>
<dbReference type="Pfam" id="PF09299">
    <property type="entry name" value="Mu-transpos_C"/>
    <property type="match status" value="1"/>
</dbReference>
<dbReference type="InterPro" id="IPR015378">
    <property type="entry name" value="Transposase-like_Mu_C"/>
</dbReference>
<keyword evidence="4" id="KW-1185">Reference proteome</keyword>
<dbReference type="PROSITE" id="PS50994">
    <property type="entry name" value="INTEGRASE"/>
    <property type="match status" value="1"/>
</dbReference>
<accession>A0ABV6B0K3</accession>
<organism evidence="3 4">
    <name type="scientific">Deinococcus oregonensis</name>
    <dbReference type="NCBI Taxonomy" id="1805970"/>
    <lineage>
        <taxon>Bacteria</taxon>
        <taxon>Thermotogati</taxon>
        <taxon>Deinococcota</taxon>
        <taxon>Deinococci</taxon>
        <taxon>Deinococcales</taxon>
        <taxon>Deinococcaceae</taxon>
        <taxon>Deinococcus</taxon>
    </lineage>
</organism>
<dbReference type="InterPro" id="IPR012337">
    <property type="entry name" value="RNaseH-like_sf"/>
</dbReference>
<gene>
    <name evidence="3" type="ORF">ACFFLM_11160</name>
</gene>
<proteinExistence type="predicted"/>
<reference evidence="3 4" key="1">
    <citation type="submission" date="2024-09" db="EMBL/GenBank/DDBJ databases">
        <authorList>
            <person name="Sun Q."/>
            <person name="Mori K."/>
        </authorList>
    </citation>
    <scope>NUCLEOTIDE SEQUENCE [LARGE SCALE GENOMIC DNA]</scope>
    <source>
        <strain evidence="3 4">JCM 13503</strain>
    </source>
</reference>
<name>A0ABV6B0K3_9DEIO</name>
<feature type="region of interest" description="Disordered" evidence="1">
    <location>
        <begin position="646"/>
        <end position="689"/>
    </location>
</feature>
<dbReference type="InterPro" id="IPR036397">
    <property type="entry name" value="RNaseH_sf"/>
</dbReference>
<feature type="domain" description="Integrase catalytic" evidence="2">
    <location>
        <begin position="253"/>
        <end position="483"/>
    </location>
</feature>
<dbReference type="EMBL" id="JBHLYR010000032">
    <property type="protein sequence ID" value="MFB9992525.1"/>
    <property type="molecule type" value="Genomic_DNA"/>
</dbReference>
<dbReference type="Gene3D" id="3.30.420.10">
    <property type="entry name" value="Ribonuclease H-like superfamily/Ribonuclease H"/>
    <property type="match status" value="1"/>
</dbReference>
<feature type="compositionally biased region" description="Polar residues" evidence="1">
    <location>
        <begin position="656"/>
        <end position="668"/>
    </location>
</feature>
<comment type="caution">
    <text evidence="3">The sequence shown here is derived from an EMBL/GenBank/DDBJ whole genome shotgun (WGS) entry which is preliminary data.</text>
</comment>
<dbReference type="Proteomes" id="UP001589733">
    <property type="component" value="Unassembled WGS sequence"/>
</dbReference>
<protein>
    <submittedName>
        <fullName evidence="3">Mu transposase C-terminal domain-containing protein</fullName>
    </submittedName>
</protein>